<keyword evidence="5" id="KW-0378">Hydrolase</keyword>
<dbReference type="PRINTS" id="PR00724">
    <property type="entry name" value="CRBOXYPTASEC"/>
</dbReference>
<dbReference type="InterPro" id="IPR033124">
    <property type="entry name" value="Ser_caboxypep_his_AS"/>
</dbReference>
<dbReference type="Pfam" id="PF00450">
    <property type="entry name" value="Peptidase_S10"/>
    <property type="match status" value="1"/>
</dbReference>
<evidence type="ECO:0000313" key="9">
    <source>
        <dbReference type="EMBL" id="CAI9090870.1"/>
    </source>
</evidence>
<dbReference type="GO" id="GO:0004185">
    <property type="term" value="F:serine-type carboxypeptidase activity"/>
    <property type="evidence" value="ECO:0007669"/>
    <property type="project" value="InterPro"/>
</dbReference>
<accession>A0AAV1C7K1</accession>
<feature type="signal peptide" evidence="8">
    <location>
        <begin position="1"/>
        <end position="30"/>
    </location>
</feature>
<protein>
    <submittedName>
        <fullName evidence="9">OLC1v1025742C2</fullName>
    </submittedName>
</protein>
<dbReference type="FunFam" id="3.40.50.12670:FF:000002">
    <property type="entry name" value="Carboxypeptidase"/>
    <property type="match status" value="1"/>
</dbReference>
<feature type="chain" id="PRO_5043807635" evidence="8">
    <location>
        <begin position="31"/>
        <end position="499"/>
    </location>
</feature>
<evidence type="ECO:0000313" key="10">
    <source>
        <dbReference type="Proteomes" id="UP001161247"/>
    </source>
</evidence>
<keyword evidence="3" id="KW-0645">Protease</keyword>
<dbReference type="GO" id="GO:0019748">
    <property type="term" value="P:secondary metabolic process"/>
    <property type="evidence" value="ECO:0007669"/>
    <property type="project" value="TreeGrafter"/>
</dbReference>
<evidence type="ECO:0000256" key="4">
    <source>
        <dbReference type="ARBA" id="ARBA00022729"/>
    </source>
</evidence>
<evidence type="ECO:0000256" key="8">
    <source>
        <dbReference type="SAM" id="SignalP"/>
    </source>
</evidence>
<name>A0AAV1C7K1_OLDCO</name>
<reference evidence="9" key="1">
    <citation type="submission" date="2023-03" db="EMBL/GenBank/DDBJ databases">
        <authorList>
            <person name="Julca I."/>
        </authorList>
    </citation>
    <scope>NUCLEOTIDE SEQUENCE</scope>
</reference>
<dbReference type="GO" id="GO:0016747">
    <property type="term" value="F:acyltransferase activity, transferring groups other than amino-acyl groups"/>
    <property type="evidence" value="ECO:0007669"/>
    <property type="project" value="TreeGrafter"/>
</dbReference>
<evidence type="ECO:0000256" key="2">
    <source>
        <dbReference type="ARBA" id="ARBA00022645"/>
    </source>
</evidence>
<dbReference type="Gene3D" id="3.40.50.12670">
    <property type="match status" value="1"/>
</dbReference>
<dbReference type="GO" id="GO:0006508">
    <property type="term" value="P:proteolysis"/>
    <property type="evidence" value="ECO:0007669"/>
    <property type="project" value="UniProtKB-KW"/>
</dbReference>
<keyword evidence="2" id="KW-0121">Carboxypeptidase</keyword>
<keyword evidence="6" id="KW-1015">Disulfide bond</keyword>
<sequence length="499" mass="56032">MAFLPTQHIFILWALFIIVLQSYNPTLVKAAPKSSLVTKLPGFNGTFPSKHYSGYVKLNGTKPSKNLFYYFVESERNPGKDPVVLWLNGGPGCSSFDGFVYEHGPFNFEKGKKKGDLPSLHLNPYSWSKVSNIIYLDSPSGVGFSYPLLPTNSSQTATDSHAFLLKWLELFPEFQANPFYLSGESFAGIYVPTLAAEIDNGIRNGAKPKINLKGYMVGNGVTGSDFDGDSSLLSFVHGMAIIPDQLYKEAESCVNISNQEENKCQTTWSKIGSATEELNIYDILEPCYHSQNPEQSNTTSSPMKSFYELGKSNNRAMPVRNRMFGRAWPYRAHVKDGKVPTWQQLHESRLLHGLSVPCFDDEVANTYLNDARVRKAIHASPKAQNWSLCVGLDYYQDLGSMIPFHKNLTAKGYKALIYSGDHDMCVPYTGTERWTASMGYEIVDEWRPWFTDNQVAGFLQGYAHNLTFLTIKGAGHTVPEYKPSESLHFYDNWLQGNKI</sequence>
<keyword evidence="4 8" id="KW-0732">Signal</keyword>
<dbReference type="PANTHER" id="PTHR11802">
    <property type="entry name" value="SERINE PROTEASE FAMILY S10 SERINE CARBOXYPEPTIDASE"/>
    <property type="match status" value="1"/>
</dbReference>
<dbReference type="Gene3D" id="3.40.50.1820">
    <property type="entry name" value="alpha/beta hydrolase"/>
    <property type="match status" value="1"/>
</dbReference>
<dbReference type="SUPFAM" id="SSF53474">
    <property type="entry name" value="alpha/beta-Hydrolases"/>
    <property type="match status" value="1"/>
</dbReference>
<evidence type="ECO:0000256" key="5">
    <source>
        <dbReference type="ARBA" id="ARBA00022801"/>
    </source>
</evidence>
<dbReference type="PROSITE" id="PS00560">
    <property type="entry name" value="CARBOXYPEPT_SER_HIS"/>
    <property type="match status" value="1"/>
</dbReference>
<keyword evidence="10" id="KW-1185">Reference proteome</keyword>
<dbReference type="AlphaFoldDB" id="A0AAV1C7K1"/>
<dbReference type="InterPro" id="IPR001563">
    <property type="entry name" value="Peptidase_S10"/>
</dbReference>
<dbReference type="PANTHER" id="PTHR11802:SF346">
    <property type="entry name" value="CARBOXYPEPTIDASE"/>
    <property type="match status" value="1"/>
</dbReference>
<dbReference type="FunFam" id="3.40.50.1820:FF:000143">
    <property type="entry name" value="Carboxypeptidase"/>
    <property type="match status" value="1"/>
</dbReference>
<evidence type="ECO:0000256" key="1">
    <source>
        <dbReference type="ARBA" id="ARBA00009431"/>
    </source>
</evidence>
<dbReference type="EMBL" id="OX459118">
    <property type="protein sequence ID" value="CAI9090870.1"/>
    <property type="molecule type" value="Genomic_DNA"/>
</dbReference>
<gene>
    <name evidence="9" type="ORF">OLC1_LOCUS2930</name>
</gene>
<evidence type="ECO:0000256" key="3">
    <source>
        <dbReference type="ARBA" id="ARBA00022670"/>
    </source>
</evidence>
<comment type="similarity">
    <text evidence="1">Belongs to the peptidase S10 family.</text>
</comment>
<dbReference type="InterPro" id="IPR029058">
    <property type="entry name" value="AB_hydrolase_fold"/>
</dbReference>
<dbReference type="Proteomes" id="UP001161247">
    <property type="component" value="Chromosome 1"/>
</dbReference>
<proteinExistence type="inferred from homology"/>
<evidence type="ECO:0000256" key="7">
    <source>
        <dbReference type="ARBA" id="ARBA00023180"/>
    </source>
</evidence>
<evidence type="ECO:0000256" key="6">
    <source>
        <dbReference type="ARBA" id="ARBA00023157"/>
    </source>
</evidence>
<keyword evidence="7" id="KW-0325">Glycoprotein</keyword>
<organism evidence="9 10">
    <name type="scientific">Oldenlandia corymbosa var. corymbosa</name>
    <dbReference type="NCBI Taxonomy" id="529605"/>
    <lineage>
        <taxon>Eukaryota</taxon>
        <taxon>Viridiplantae</taxon>
        <taxon>Streptophyta</taxon>
        <taxon>Embryophyta</taxon>
        <taxon>Tracheophyta</taxon>
        <taxon>Spermatophyta</taxon>
        <taxon>Magnoliopsida</taxon>
        <taxon>eudicotyledons</taxon>
        <taxon>Gunneridae</taxon>
        <taxon>Pentapetalae</taxon>
        <taxon>asterids</taxon>
        <taxon>lamiids</taxon>
        <taxon>Gentianales</taxon>
        <taxon>Rubiaceae</taxon>
        <taxon>Rubioideae</taxon>
        <taxon>Spermacoceae</taxon>
        <taxon>Hedyotis-Oldenlandia complex</taxon>
        <taxon>Oldenlandia</taxon>
    </lineage>
</organism>